<dbReference type="GO" id="GO:0022841">
    <property type="term" value="F:potassium ion leak channel activity"/>
    <property type="evidence" value="ECO:0007669"/>
    <property type="project" value="TreeGrafter"/>
</dbReference>
<feature type="domain" description="Potassium channel" evidence="10">
    <location>
        <begin position="337"/>
        <end position="375"/>
    </location>
</feature>
<evidence type="ECO:0000256" key="9">
    <source>
        <dbReference type="SAM" id="Phobius"/>
    </source>
</evidence>
<dbReference type="GO" id="GO:0015271">
    <property type="term" value="F:outward rectifier potassium channel activity"/>
    <property type="evidence" value="ECO:0007669"/>
    <property type="project" value="TreeGrafter"/>
</dbReference>
<feature type="transmembrane region" description="Helical" evidence="9">
    <location>
        <begin position="290"/>
        <end position="311"/>
    </location>
</feature>
<protein>
    <recommendedName>
        <fullName evidence="10">Potassium channel domain-containing protein</fullName>
    </recommendedName>
</protein>
<evidence type="ECO:0000313" key="12">
    <source>
        <dbReference type="Proteomes" id="UP000281553"/>
    </source>
</evidence>
<evidence type="ECO:0000256" key="8">
    <source>
        <dbReference type="SAM" id="MobiDB-lite"/>
    </source>
</evidence>
<dbReference type="Gene3D" id="1.10.287.70">
    <property type="match status" value="1"/>
</dbReference>
<evidence type="ECO:0000256" key="3">
    <source>
        <dbReference type="ARBA" id="ARBA00022692"/>
    </source>
</evidence>
<evidence type="ECO:0000256" key="6">
    <source>
        <dbReference type="ARBA" id="ARBA00023136"/>
    </source>
</evidence>
<reference evidence="11 12" key="1">
    <citation type="submission" date="2018-11" db="EMBL/GenBank/DDBJ databases">
        <authorList>
            <consortium name="Pathogen Informatics"/>
        </authorList>
    </citation>
    <scope>NUCLEOTIDE SEQUENCE [LARGE SCALE GENOMIC DNA]</scope>
</reference>
<evidence type="ECO:0000256" key="1">
    <source>
        <dbReference type="ARBA" id="ARBA00004141"/>
    </source>
</evidence>
<dbReference type="SUPFAM" id="SSF81324">
    <property type="entry name" value="Voltage-gated potassium channels"/>
    <property type="match status" value="1"/>
</dbReference>
<keyword evidence="4 9" id="KW-1133">Transmembrane helix</keyword>
<dbReference type="InterPro" id="IPR013099">
    <property type="entry name" value="K_chnl_dom"/>
</dbReference>
<sequence>MTNFLDVEEPDQRKMETIVSMEELASKPPPDEPEHNCCGCCCGRMKKTTRNPQLPPAQMQYKCVRKCAAVTCSLLGLLFAIVVYLSIGSVLFRYLERDAQQARLAHGLWMLNEVIENYNLGGKSVSKRADSLSSLQVEANLASYCLDQQFEAVIGELKRLKAKKENVDSRVTEVMDTEELEQLANAIQMSYAEQMETFALLLSEQNQAERGGRRNMPIVSGDSVLTQVYEAILAGWRPEGSQRIKLPVTSRGELPKPMSLLRLGAKPRSNQRSSDLLPPFNKPSTKTDPWTYSGALFYAVTVITTIGEWFILKKTPSYIIVVLVMLCSHKRSSCVILGYGHIVPTTQLGKICTIIYGFFGIPLMLLFLANLGSLMADTFRLGYRHICYCSRKKKDLAPVQRPLPKNAPARALQMENVRHCSTGQVESESRPGRKPSSLATVAPRAGSSSPALRDRPGRIHKTPPT</sequence>
<keyword evidence="12" id="KW-1185">Reference proteome</keyword>
<keyword evidence="6 9" id="KW-0472">Membrane</keyword>
<dbReference type="OrthoDB" id="297496at2759"/>
<dbReference type="PANTHER" id="PTHR11003">
    <property type="entry name" value="POTASSIUM CHANNEL, SUBFAMILY K"/>
    <property type="match status" value="1"/>
</dbReference>
<feature type="transmembrane region" description="Helical" evidence="9">
    <location>
        <begin position="318"/>
        <end position="342"/>
    </location>
</feature>
<dbReference type="GO" id="GO:0030322">
    <property type="term" value="P:stabilization of membrane potential"/>
    <property type="evidence" value="ECO:0007669"/>
    <property type="project" value="TreeGrafter"/>
</dbReference>
<comment type="subcellular location">
    <subcellularLocation>
        <location evidence="1">Membrane</location>
        <topology evidence="1">Multi-pass membrane protein</topology>
    </subcellularLocation>
</comment>
<dbReference type="Pfam" id="PF07885">
    <property type="entry name" value="Ion_trans_2"/>
    <property type="match status" value="1"/>
</dbReference>
<name>A0A3P6TCD9_DIBLA</name>
<feature type="region of interest" description="Disordered" evidence="8">
    <location>
        <begin position="420"/>
        <end position="465"/>
    </location>
</feature>
<evidence type="ECO:0000259" key="10">
    <source>
        <dbReference type="Pfam" id="PF07885"/>
    </source>
</evidence>
<dbReference type="EMBL" id="UYRU01044215">
    <property type="protein sequence ID" value="VDK85806.1"/>
    <property type="molecule type" value="Genomic_DNA"/>
</dbReference>
<keyword evidence="5" id="KW-0406">Ion transport</keyword>
<dbReference type="Proteomes" id="UP000281553">
    <property type="component" value="Unassembled WGS sequence"/>
</dbReference>
<evidence type="ECO:0000256" key="2">
    <source>
        <dbReference type="ARBA" id="ARBA00022448"/>
    </source>
</evidence>
<accession>A0A3P6TCD9</accession>
<feature type="transmembrane region" description="Helical" evidence="9">
    <location>
        <begin position="354"/>
        <end position="376"/>
    </location>
</feature>
<dbReference type="InterPro" id="IPR003280">
    <property type="entry name" value="2pore_dom_K_chnl"/>
</dbReference>
<keyword evidence="3 9" id="KW-0812">Transmembrane</keyword>
<dbReference type="AlphaFoldDB" id="A0A3P6TCD9"/>
<evidence type="ECO:0000256" key="4">
    <source>
        <dbReference type="ARBA" id="ARBA00022989"/>
    </source>
</evidence>
<keyword evidence="2" id="KW-0813">Transport</keyword>
<gene>
    <name evidence="11" type="ORF">DILT_LOCUS3758</name>
</gene>
<dbReference type="PANTHER" id="PTHR11003:SF334">
    <property type="entry name" value="FI03418P"/>
    <property type="match status" value="1"/>
</dbReference>
<evidence type="ECO:0000256" key="7">
    <source>
        <dbReference type="ARBA" id="ARBA00023303"/>
    </source>
</evidence>
<keyword evidence="7" id="KW-0407">Ion channel</keyword>
<feature type="transmembrane region" description="Helical" evidence="9">
    <location>
        <begin position="68"/>
        <end position="95"/>
    </location>
</feature>
<organism evidence="11 12">
    <name type="scientific">Dibothriocephalus latus</name>
    <name type="common">Fish tapeworm</name>
    <name type="synonym">Diphyllobothrium latum</name>
    <dbReference type="NCBI Taxonomy" id="60516"/>
    <lineage>
        <taxon>Eukaryota</taxon>
        <taxon>Metazoa</taxon>
        <taxon>Spiralia</taxon>
        <taxon>Lophotrochozoa</taxon>
        <taxon>Platyhelminthes</taxon>
        <taxon>Cestoda</taxon>
        <taxon>Eucestoda</taxon>
        <taxon>Diphyllobothriidea</taxon>
        <taxon>Diphyllobothriidae</taxon>
        <taxon>Dibothriocephalus</taxon>
    </lineage>
</organism>
<evidence type="ECO:0000313" key="11">
    <source>
        <dbReference type="EMBL" id="VDK85806.1"/>
    </source>
</evidence>
<dbReference type="GO" id="GO:0005886">
    <property type="term" value="C:plasma membrane"/>
    <property type="evidence" value="ECO:0007669"/>
    <property type="project" value="TreeGrafter"/>
</dbReference>
<evidence type="ECO:0000256" key="5">
    <source>
        <dbReference type="ARBA" id="ARBA00023065"/>
    </source>
</evidence>
<feature type="non-terminal residue" evidence="11">
    <location>
        <position position="465"/>
    </location>
</feature>
<proteinExistence type="predicted"/>